<keyword evidence="3" id="KW-1185">Reference proteome</keyword>
<gene>
    <name evidence="2" type="ORF">J2S77_002068</name>
</gene>
<evidence type="ECO:0000313" key="2">
    <source>
        <dbReference type="EMBL" id="MDQ0160067.1"/>
    </source>
</evidence>
<keyword evidence="1" id="KW-0812">Transmembrane</keyword>
<dbReference type="EMBL" id="JAUSTQ010000008">
    <property type="protein sequence ID" value="MDQ0160067.1"/>
    <property type="molecule type" value="Genomic_DNA"/>
</dbReference>
<keyword evidence="1" id="KW-1133">Transmembrane helix</keyword>
<name>A0ABT9VGP4_9BACI</name>
<organism evidence="2 3">
    <name type="scientific">Alkalibacillus salilacus</name>
    <dbReference type="NCBI Taxonomy" id="284582"/>
    <lineage>
        <taxon>Bacteria</taxon>
        <taxon>Bacillati</taxon>
        <taxon>Bacillota</taxon>
        <taxon>Bacilli</taxon>
        <taxon>Bacillales</taxon>
        <taxon>Bacillaceae</taxon>
        <taxon>Alkalibacillus</taxon>
    </lineage>
</organism>
<feature type="transmembrane region" description="Helical" evidence="1">
    <location>
        <begin position="44"/>
        <end position="66"/>
    </location>
</feature>
<evidence type="ECO:0000256" key="1">
    <source>
        <dbReference type="SAM" id="Phobius"/>
    </source>
</evidence>
<dbReference type="Proteomes" id="UP001224359">
    <property type="component" value="Unassembled WGS sequence"/>
</dbReference>
<reference evidence="2 3" key="1">
    <citation type="submission" date="2023-07" db="EMBL/GenBank/DDBJ databases">
        <title>Genomic Encyclopedia of Type Strains, Phase IV (KMG-IV): sequencing the most valuable type-strain genomes for metagenomic binning, comparative biology and taxonomic classification.</title>
        <authorList>
            <person name="Goeker M."/>
        </authorList>
    </citation>
    <scope>NUCLEOTIDE SEQUENCE [LARGE SCALE GENOMIC DNA]</scope>
    <source>
        <strain evidence="2 3">DSM 16460</strain>
    </source>
</reference>
<sequence>MILDFSIFAVIIFLLFGLGLLILNIVTSIWSYRDAKRKGKSNEYAMIVLFGTLFLPVMGFIVYLIIRND</sequence>
<accession>A0ABT9VGP4</accession>
<evidence type="ECO:0000313" key="3">
    <source>
        <dbReference type="Proteomes" id="UP001224359"/>
    </source>
</evidence>
<feature type="transmembrane region" description="Helical" evidence="1">
    <location>
        <begin position="6"/>
        <end position="32"/>
    </location>
</feature>
<proteinExistence type="predicted"/>
<dbReference type="RefSeq" id="WP_306977027.1">
    <property type="nucleotide sequence ID" value="NZ_JAUSTQ010000008.1"/>
</dbReference>
<keyword evidence="1" id="KW-0472">Membrane</keyword>
<protein>
    <submittedName>
        <fullName evidence="2">Pilus assembly protein TadC</fullName>
    </submittedName>
</protein>
<comment type="caution">
    <text evidence="2">The sequence shown here is derived from an EMBL/GenBank/DDBJ whole genome shotgun (WGS) entry which is preliminary data.</text>
</comment>